<reference evidence="3" key="1">
    <citation type="submission" date="2021-10" db="EMBL/GenBank/DDBJ databases">
        <title>Streptomyces nigrumlapis sp.nov.,an antimicrobial producing actinobacterium isolated from Black Gobi rocks.</title>
        <authorList>
            <person name="Wen Y."/>
            <person name="Zhang W."/>
            <person name="Liu X.G."/>
        </authorList>
    </citation>
    <scope>NUCLEOTIDE SEQUENCE</scope>
    <source>
        <strain evidence="3">ST13-2-2</strain>
    </source>
</reference>
<protein>
    <submittedName>
        <fullName evidence="3">Alpha/beta fold hydrolase</fullName>
    </submittedName>
</protein>
<name>A0ABY4MJE5_9ACTN</name>
<dbReference type="Gene3D" id="3.40.50.1820">
    <property type="entry name" value="alpha/beta hydrolase"/>
    <property type="match status" value="1"/>
</dbReference>
<sequence>MAERIVTSQEVELWSEDFGDPADPALLLVTGGNLTAMSWPVEFAERLAADGLHVIRYDHWGVGRSTGWDPAERPYGYLQLAADAVAVLDGWDVERAHFVGMSMGAVLCQLVALDHPQRMLSMSIMLGGALDVDFPGNIRRAVAGEPSADGLPLPQERFLKALAVMNEEVDGLEAELDRRVRRWKLFSGDEVPFDEAGFRRWEREAIDHSGSLTEPQVHYAVQPPPRERAPELRDVRVPTQVIQATEDPIAPPPHGRHLADLIPVAHLVEIKGMGHALPSSVHRPLAEAVLHHVHRHR</sequence>
<feature type="domain" description="AB hydrolase-1" evidence="2">
    <location>
        <begin position="24"/>
        <end position="276"/>
    </location>
</feature>
<keyword evidence="4" id="KW-1185">Reference proteome</keyword>
<dbReference type="PANTHER" id="PTHR43433:SF5">
    <property type="entry name" value="AB HYDROLASE-1 DOMAIN-CONTAINING PROTEIN"/>
    <property type="match status" value="1"/>
</dbReference>
<dbReference type="InterPro" id="IPR029058">
    <property type="entry name" value="AB_hydrolase_fold"/>
</dbReference>
<feature type="coiled-coil region" evidence="1">
    <location>
        <begin position="155"/>
        <end position="182"/>
    </location>
</feature>
<dbReference type="Proteomes" id="UP000830115">
    <property type="component" value="Chromosome"/>
</dbReference>
<organism evidence="3 4">
    <name type="scientific">Streptomyces halobius</name>
    <dbReference type="NCBI Taxonomy" id="2879846"/>
    <lineage>
        <taxon>Bacteria</taxon>
        <taxon>Bacillati</taxon>
        <taxon>Actinomycetota</taxon>
        <taxon>Actinomycetes</taxon>
        <taxon>Kitasatosporales</taxon>
        <taxon>Streptomycetaceae</taxon>
        <taxon>Streptomyces</taxon>
    </lineage>
</organism>
<dbReference type="SUPFAM" id="SSF53474">
    <property type="entry name" value="alpha/beta-Hydrolases"/>
    <property type="match status" value="1"/>
</dbReference>
<keyword evidence="3" id="KW-0378">Hydrolase</keyword>
<dbReference type="Pfam" id="PF00561">
    <property type="entry name" value="Abhydrolase_1"/>
    <property type="match status" value="1"/>
</dbReference>
<dbReference type="InterPro" id="IPR000073">
    <property type="entry name" value="AB_hydrolase_1"/>
</dbReference>
<evidence type="ECO:0000256" key="1">
    <source>
        <dbReference type="SAM" id="Coils"/>
    </source>
</evidence>
<keyword evidence="1" id="KW-0175">Coiled coil</keyword>
<dbReference type="PANTHER" id="PTHR43433">
    <property type="entry name" value="HYDROLASE, ALPHA/BETA FOLD FAMILY PROTEIN"/>
    <property type="match status" value="1"/>
</dbReference>
<gene>
    <name evidence="3" type="ORF">K9S39_40655</name>
</gene>
<evidence type="ECO:0000313" key="3">
    <source>
        <dbReference type="EMBL" id="UQA97337.1"/>
    </source>
</evidence>
<dbReference type="InterPro" id="IPR050471">
    <property type="entry name" value="AB_hydrolase"/>
</dbReference>
<dbReference type="GO" id="GO:0016787">
    <property type="term" value="F:hydrolase activity"/>
    <property type="evidence" value="ECO:0007669"/>
    <property type="project" value="UniProtKB-KW"/>
</dbReference>
<proteinExistence type="predicted"/>
<dbReference type="EMBL" id="CP086322">
    <property type="protein sequence ID" value="UQA97337.1"/>
    <property type="molecule type" value="Genomic_DNA"/>
</dbReference>
<evidence type="ECO:0000259" key="2">
    <source>
        <dbReference type="Pfam" id="PF00561"/>
    </source>
</evidence>
<accession>A0ABY4MJE5</accession>
<evidence type="ECO:0000313" key="4">
    <source>
        <dbReference type="Proteomes" id="UP000830115"/>
    </source>
</evidence>
<dbReference type="RefSeq" id="WP_248868263.1">
    <property type="nucleotide sequence ID" value="NZ_CP086322.1"/>
</dbReference>